<dbReference type="AlphaFoldDB" id="G0U6T2"/>
<organism evidence="1">
    <name type="scientific">Trypanosoma vivax (strain Y486)</name>
    <dbReference type="NCBI Taxonomy" id="1055687"/>
    <lineage>
        <taxon>Eukaryota</taxon>
        <taxon>Discoba</taxon>
        <taxon>Euglenozoa</taxon>
        <taxon>Kinetoplastea</taxon>
        <taxon>Metakinetoplastina</taxon>
        <taxon>Trypanosomatida</taxon>
        <taxon>Trypanosomatidae</taxon>
        <taxon>Trypanosoma</taxon>
        <taxon>Duttonella</taxon>
    </lineage>
</organism>
<proteinExistence type="predicted"/>
<sequence length="178" mass="20069">MAPLWHQWCLLYVPFSSTDNQLLLFAVLEPIRIHSVRVRCFTPVLFVGNTLVLVMGWSGSGVMTPSLLFYPTQRYAWCTTGRLMTFMRTAFQCTCCLFVTVAHCSYPSSYCCSLRSCHALVVPMDVLELECFLVCNTVKRYSDIICVLYWLYLHKEPLSSAGETGACGLKGGPQRLVV</sequence>
<gene>
    <name evidence="1" type="ORF">TVY486_1006360</name>
</gene>
<dbReference type="EMBL" id="HE573026">
    <property type="protein sequence ID" value="CCC51587.1"/>
    <property type="molecule type" value="Genomic_DNA"/>
</dbReference>
<reference evidence="1" key="1">
    <citation type="journal article" date="2012" name="Proc. Natl. Acad. Sci. U.S.A.">
        <title>Antigenic diversity is generated by distinct evolutionary mechanisms in African trypanosome species.</title>
        <authorList>
            <person name="Jackson A.P."/>
            <person name="Berry A."/>
            <person name="Aslett M."/>
            <person name="Allison H.C."/>
            <person name="Burton P."/>
            <person name="Vavrova-Anderson J."/>
            <person name="Brown R."/>
            <person name="Browne H."/>
            <person name="Corton N."/>
            <person name="Hauser H."/>
            <person name="Gamble J."/>
            <person name="Gilderthorp R."/>
            <person name="Marcello L."/>
            <person name="McQuillan J."/>
            <person name="Otto T.D."/>
            <person name="Quail M.A."/>
            <person name="Sanders M.J."/>
            <person name="van Tonder A."/>
            <person name="Ginger M.L."/>
            <person name="Field M.C."/>
            <person name="Barry J.D."/>
            <person name="Hertz-Fowler C."/>
            <person name="Berriman M."/>
        </authorList>
    </citation>
    <scope>NUCLEOTIDE SEQUENCE</scope>
    <source>
        <strain evidence="1">Y486</strain>
    </source>
</reference>
<protein>
    <submittedName>
        <fullName evidence="1">Uncharacterized protein</fullName>
    </submittedName>
</protein>
<accession>G0U6T2</accession>
<evidence type="ECO:0000313" key="1">
    <source>
        <dbReference type="EMBL" id="CCC51587.1"/>
    </source>
</evidence>
<name>G0U6T2_TRYVY</name>
<dbReference type="VEuPathDB" id="TriTrypDB:TvY486_1006360"/>